<dbReference type="RefSeq" id="WP_320188227.1">
    <property type="nucleotide sequence ID" value="NZ_CP192764.1"/>
</dbReference>
<evidence type="ECO:0000313" key="1">
    <source>
        <dbReference type="EMBL" id="MDX8329595.1"/>
    </source>
</evidence>
<dbReference type="Gene3D" id="3.30.2000.30">
    <property type="match status" value="1"/>
</dbReference>
<name>A0ABU4VYL4_9HYPH</name>
<protein>
    <submittedName>
        <fullName evidence="1">DUF3168 domain-containing protein</fullName>
    </submittedName>
</protein>
<dbReference type="InterPro" id="IPR053745">
    <property type="entry name" value="Viral_Tail_Comp_sf"/>
</dbReference>
<dbReference type="Pfam" id="PF11367">
    <property type="entry name" value="Tail_completion_gp17"/>
    <property type="match status" value="1"/>
</dbReference>
<organism evidence="1 2">
    <name type="scientific">Agrobacterium rosae</name>
    <dbReference type="NCBI Taxonomy" id="1972867"/>
    <lineage>
        <taxon>Bacteria</taxon>
        <taxon>Pseudomonadati</taxon>
        <taxon>Pseudomonadota</taxon>
        <taxon>Alphaproteobacteria</taxon>
        <taxon>Hyphomicrobiales</taxon>
        <taxon>Rhizobiaceae</taxon>
        <taxon>Rhizobium/Agrobacterium group</taxon>
        <taxon>Agrobacterium</taxon>
    </lineage>
</organism>
<keyword evidence="2" id="KW-1185">Reference proteome</keyword>
<sequence>MATPDLELQGGIYALLTSDAILKNEVSEGVYDAVPGEAVVPYVTLGEAQLIRSDATGLKSWGIYLTLHAWSREIGFVEVKTVAGCVVDALHHADIPLTTYRLISINHQRTRTFRDPDEQTSHAVIEFVAFVEKL</sequence>
<comment type="caution">
    <text evidence="1">The sequence shown here is derived from an EMBL/GenBank/DDBJ whole genome shotgun (WGS) entry which is preliminary data.</text>
</comment>
<accession>A0ABU4VYL4</accession>
<dbReference type="Proteomes" id="UP001277561">
    <property type="component" value="Unassembled WGS sequence"/>
</dbReference>
<reference evidence="1" key="1">
    <citation type="journal article" date="2023" name="Phytobiomes J">
        <title>Deciphering the key players within the bacterial microbiota associated with aerial crown gall tumors on rhododendron: Insights into the gallobiome.</title>
        <authorList>
            <person name="Kuzmanovic N."/>
            <person name="Nesme J."/>
            <person name="Wolf J."/>
            <person name="Neumann-Schaal M."/>
            <person name="Petersen J."/>
            <person name="Fernandez-Gnecco G."/>
            <person name="Sproeer C."/>
            <person name="Bunk B."/>
            <person name="Overmann J."/>
            <person name="Sorensen S.J."/>
            <person name="Idczak E."/>
            <person name="Smalla K."/>
        </authorList>
    </citation>
    <scope>NUCLEOTIDE SEQUENCE [LARGE SCALE GENOMIC DNA]</scope>
    <source>
        <strain evidence="1">Rho-14.1</strain>
    </source>
</reference>
<dbReference type="EMBL" id="JAVRAD010000003">
    <property type="protein sequence ID" value="MDX8329595.1"/>
    <property type="molecule type" value="Genomic_DNA"/>
</dbReference>
<gene>
    <name evidence="1" type="ORF">RMS29_10180</name>
</gene>
<dbReference type="InterPro" id="IPR021508">
    <property type="entry name" value="Gp17-like"/>
</dbReference>
<proteinExistence type="predicted"/>
<evidence type="ECO:0000313" key="2">
    <source>
        <dbReference type="Proteomes" id="UP001277561"/>
    </source>
</evidence>